<evidence type="ECO:0000313" key="14">
    <source>
        <dbReference type="Proteomes" id="UP000321234"/>
    </source>
</evidence>
<evidence type="ECO:0000256" key="7">
    <source>
        <dbReference type="ARBA" id="ARBA00023239"/>
    </source>
</evidence>
<accession>A0A5C8Z3Z0</accession>
<dbReference type="OrthoDB" id="9802281at2"/>
<dbReference type="PROSITE" id="PS00858">
    <property type="entry name" value="PREPHENATE_DEHYDR_2"/>
    <property type="match status" value="1"/>
</dbReference>
<gene>
    <name evidence="10 13" type="primary">pheA</name>
    <name evidence="13" type="ORF">FMM08_21980</name>
</gene>
<dbReference type="PIRSF" id="PIRSF001500">
    <property type="entry name" value="Chor_mut_pdt_Ppr"/>
    <property type="match status" value="1"/>
</dbReference>
<dbReference type="EMBL" id="VKAC01000020">
    <property type="protein sequence ID" value="TXR51626.1"/>
    <property type="molecule type" value="Genomic_DNA"/>
</dbReference>
<dbReference type="EC" id="4.2.1.51" evidence="2 10"/>
<dbReference type="GO" id="GO:0009094">
    <property type="term" value="P:L-phenylalanine biosynthetic process"/>
    <property type="evidence" value="ECO:0007669"/>
    <property type="project" value="UniProtKB-UniPathway"/>
</dbReference>
<dbReference type="PROSITE" id="PS51171">
    <property type="entry name" value="PREPHENATE_DEHYDR_3"/>
    <property type="match status" value="1"/>
</dbReference>
<comment type="caution">
    <text evidence="13">The sequence shown here is derived from an EMBL/GenBank/DDBJ whole genome shotgun (WGS) entry which is preliminary data.</text>
</comment>
<evidence type="ECO:0000256" key="9">
    <source>
        <dbReference type="PIRSR" id="PIRSR001500-2"/>
    </source>
</evidence>
<proteinExistence type="predicted"/>
<dbReference type="PROSITE" id="PS51671">
    <property type="entry name" value="ACT"/>
    <property type="match status" value="1"/>
</dbReference>
<evidence type="ECO:0000313" key="13">
    <source>
        <dbReference type="EMBL" id="TXR51626.1"/>
    </source>
</evidence>
<dbReference type="GO" id="GO:0005737">
    <property type="term" value="C:cytoplasm"/>
    <property type="evidence" value="ECO:0007669"/>
    <property type="project" value="TreeGrafter"/>
</dbReference>
<protein>
    <recommendedName>
        <fullName evidence="3 10">Prephenate dehydratase</fullName>
        <shortName evidence="10">PDT</shortName>
        <ecNumber evidence="2 10">4.2.1.51</ecNumber>
    </recommendedName>
</protein>
<keyword evidence="7 10" id="KW-0456">Lyase</keyword>
<feature type="site" description="Essential for prephenate dehydratase activity" evidence="9">
    <location>
        <position position="177"/>
    </location>
</feature>
<evidence type="ECO:0000256" key="4">
    <source>
        <dbReference type="ARBA" id="ARBA00022605"/>
    </source>
</evidence>
<dbReference type="CDD" id="cd04905">
    <property type="entry name" value="ACT_CM-PDT"/>
    <property type="match status" value="1"/>
</dbReference>
<evidence type="ECO:0000256" key="1">
    <source>
        <dbReference type="ARBA" id="ARBA00004741"/>
    </source>
</evidence>
<dbReference type="InterPro" id="IPR045865">
    <property type="entry name" value="ACT-like_dom_sf"/>
</dbReference>
<dbReference type="InterPro" id="IPR008242">
    <property type="entry name" value="Chor_mutase/pphenate_deHydtase"/>
</dbReference>
<dbReference type="InterPro" id="IPR002912">
    <property type="entry name" value="ACT_dom"/>
</dbReference>
<dbReference type="InterPro" id="IPR001086">
    <property type="entry name" value="Preph_deHydtase"/>
</dbReference>
<comment type="pathway">
    <text evidence="1 10">Amino-acid biosynthesis; L-phenylalanine biosynthesis; phenylpyruvate from prephenate: step 1/1.</text>
</comment>
<dbReference type="SUPFAM" id="SSF55021">
    <property type="entry name" value="ACT-like"/>
    <property type="match status" value="1"/>
</dbReference>
<feature type="domain" description="ACT" evidence="12">
    <location>
        <begin position="199"/>
        <end position="276"/>
    </location>
</feature>
<evidence type="ECO:0000259" key="12">
    <source>
        <dbReference type="PROSITE" id="PS51671"/>
    </source>
</evidence>
<dbReference type="PANTHER" id="PTHR21022:SF19">
    <property type="entry name" value="PREPHENATE DEHYDRATASE-RELATED"/>
    <property type="match status" value="1"/>
</dbReference>
<dbReference type="SUPFAM" id="SSF53850">
    <property type="entry name" value="Periplasmic binding protein-like II"/>
    <property type="match status" value="1"/>
</dbReference>
<keyword evidence="14" id="KW-1185">Reference proteome</keyword>
<feature type="domain" description="Prephenate dehydratase" evidence="11">
    <location>
        <begin position="2"/>
        <end position="184"/>
    </location>
</feature>
<evidence type="ECO:0000256" key="6">
    <source>
        <dbReference type="ARBA" id="ARBA00023222"/>
    </source>
</evidence>
<dbReference type="FunFam" id="3.40.190.10:FF:000064">
    <property type="entry name" value="Prephenate dehydratase"/>
    <property type="match status" value="1"/>
</dbReference>
<comment type="catalytic activity">
    <reaction evidence="8 10">
        <text>prephenate + H(+) = 3-phenylpyruvate + CO2 + H2O</text>
        <dbReference type="Rhea" id="RHEA:21648"/>
        <dbReference type="ChEBI" id="CHEBI:15377"/>
        <dbReference type="ChEBI" id="CHEBI:15378"/>
        <dbReference type="ChEBI" id="CHEBI:16526"/>
        <dbReference type="ChEBI" id="CHEBI:18005"/>
        <dbReference type="ChEBI" id="CHEBI:29934"/>
        <dbReference type="EC" id="4.2.1.51"/>
    </reaction>
</comment>
<dbReference type="FunFam" id="3.30.70.260:FF:000012">
    <property type="entry name" value="Prephenate dehydratase"/>
    <property type="match status" value="1"/>
</dbReference>
<dbReference type="InterPro" id="IPR018528">
    <property type="entry name" value="Preph_deHydtase_CS"/>
</dbReference>
<evidence type="ECO:0000256" key="5">
    <source>
        <dbReference type="ARBA" id="ARBA00023141"/>
    </source>
</evidence>
<organism evidence="13 14">
    <name type="scientific">Quadrisphaera setariae</name>
    <dbReference type="NCBI Taxonomy" id="2593304"/>
    <lineage>
        <taxon>Bacteria</taxon>
        <taxon>Bacillati</taxon>
        <taxon>Actinomycetota</taxon>
        <taxon>Actinomycetes</taxon>
        <taxon>Kineosporiales</taxon>
        <taxon>Kineosporiaceae</taxon>
        <taxon>Quadrisphaera</taxon>
    </lineage>
</organism>
<dbReference type="NCBIfam" id="NF008865">
    <property type="entry name" value="PRK11898.1"/>
    <property type="match status" value="1"/>
</dbReference>
<reference evidence="13 14" key="1">
    <citation type="submission" date="2019-07" db="EMBL/GenBank/DDBJ databases">
        <title>Quadrisphaera sp. strain DD2A genome sequencing and assembly.</title>
        <authorList>
            <person name="Kim I."/>
        </authorList>
    </citation>
    <scope>NUCLEOTIDE SEQUENCE [LARGE SCALE GENOMIC DNA]</scope>
    <source>
        <strain evidence="13 14">DD2A</strain>
    </source>
</reference>
<dbReference type="CDD" id="cd13632">
    <property type="entry name" value="PBP2_Aa-PDT_like"/>
    <property type="match status" value="1"/>
</dbReference>
<sequence>MRLVYLGPPGTFTEVAAGRAPGTAGAERVPVASVDAALNAVREGEADFAVVPIENSVEGGVTSTLDALGAGRPLSIRAEVLVPVTFVLAARPGTALADVRRVGSHPHALAQCRGWVAEHLPAALAVPALSTAAAAQVLGGAAGEAPYDAALCAEPAALAAGLEVLARDVADNAGAVTRFVVVGRPAAPPPPTGSDKTTVVASLAEDRSGALLELLEQFATRGINLTRIESRPQGTELGRYTFSIDCEGHVADPRVSEALMGLHRVCPRVRYLGSYPRADGLAPVPPPGTADADFTAARAWLADLLSGRPAT</sequence>
<dbReference type="Proteomes" id="UP000321234">
    <property type="component" value="Unassembled WGS sequence"/>
</dbReference>
<evidence type="ECO:0000256" key="3">
    <source>
        <dbReference type="ARBA" id="ARBA00021872"/>
    </source>
</evidence>
<keyword evidence="4 10" id="KW-0028">Amino-acid biosynthesis</keyword>
<evidence type="ECO:0000256" key="8">
    <source>
        <dbReference type="ARBA" id="ARBA00047848"/>
    </source>
</evidence>
<dbReference type="AlphaFoldDB" id="A0A5C8Z3Z0"/>
<evidence type="ECO:0000256" key="2">
    <source>
        <dbReference type="ARBA" id="ARBA00013147"/>
    </source>
</evidence>
<evidence type="ECO:0000259" key="11">
    <source>
        <dbReference type="PROSITE" id="PS51171"/>
    </source>
</evidence>
<dbReference type="UniPathway" id="UPA00121">
    <property type="reaction ID" value="UER00345"/>
</dbReference>
<name>A0A5C8Z3Z0_9ACTN</name>
<keyword evidence="6 10" id="KW-0584">Phenylalanine biosynthesis</keyword>
<keyword evidence="5 10" id="KW-0057">Aromatic amino acid biosynthesis</keyword>
<dbReference type="Pfam" id="PF01842">
    <property type="entry name" value="ACT"/>
    <property type="match status" value="1"/>
</dbReference>
<dbReference type="Gene3D" id="3.30.70.260">
    <property type="match status" value="1"/>
</dbReference>
<dbReference type="GO" id="GO:0004664">
    <property type="term" value="F:prephenate dehydratase activity"/>
    <property type="evidence" value="ECO:0007669"/>
    <property type="project" value="UniProtKB-UniRule"/>
</dbReference>
<dbReference type="Pfam" id="PF00800">
    <property type="entry name" value="PDT"/>
    <property type="match status" value="1"/>
</dbReference>
<dbReference type="PANTHER" id="PTHR21022">
    <property type="entry name" value="PREPHENATE DEHYDRATASE P PROTEIN"/>
    <property type="match status" value="1"/>
</dbReference>
<dbReference type="Gene3D" id="3.40.190.10">
    <property type="entry name" value="Periplasmic binding protein-like II"/>
    <property type="match status" value="2"/>
</dbReference>
<evidence type="ECO:0000256" key="10">
    <source>
        <dbReference type="RuleBase" id="RU361254"/>
    </source>
</evidence>